<dbReference type="STRING" id="74557.A0A1W0ABM3"/>
<keyword evidence="2" id="KW-1185">Reference proteome</keyword>
<protein>
    <submittedName>
        <fullName evidence="1">Uncharacterized protein</fullName>
    </submittedName>
</protein>
<dbReference type="Pfam" id="PF10294">
    <property type="entry name" value="Methyltransf_16"/>
    <property type="match status" value="1"/>
</dbReference>
<dbReference type="InterPro" id="IPR029063">
    <property type="entry name" value="SAM-dependent_MTases_sf"/>
</dbReference>
<dbReference type="PANTHER" id="PTHR14614:SF123">
    <property type="entry name" value="OS04G0645500 PROTEIN"/>
    <property type="match status" value="1"/>
</dbReference>
<dbReference type="AlphaFoldDB" id="A0A1W0ABM3"/>
<comment type="caution">
    <text evidence="1">The sequence shown here is derived from an EMBL/GenBank/DDBJ whole genome shotgun (WGS) entry which is preliminary data.</text>
</comment>
<sequence>MKSIVIKHEDIKVCEERIVVDVEDKSLDITLLLDEHELAPLFCGAAWAGTLVWEAAVALSNYVLNEVDLKPLRVLELGAGLGVPGMVAGLLGAKRVVITEQPELVPLIRTNIRRNIASLSSVEAKILSWGREATTSFCDEMGLFDLVLSCDCVYEPLYGESWRDLAQTMDVLCQHNPNCKILASVERRHADGINKFLSYIATDTTLKARQLIRIPKTERGLCDEGEVIEVYCITHNSM</sequence>
<dbReference type="Proteomes" id="UP000243217">
    <property type="component" value="Unassembled WGS sequence"/>
</dbReference>
<accession>A0A1W0ABM3</accession>
<organism evidence="1 2">
    <name type="scientific">Thraustotheca clavata</name>
    <dbReference type="NCBI Taxonomy" id="74557"/>
    <lineage>
        <taxon>Eukaryota</taxon>
        <taxon>Sar</taxon>
        <taxon>Stramenopiles</taxon>
        <taxon>Oomycota</taxon>
        <taxon>Saprolegniomycetes</taxon>
        <taxon>Saprolegniales</taxon>
        <taxon>Achlyaceae</taxon>
        <taxon>Thraustotheca</taxon>
    </lineage>
</organism>
<evidence type="ECO:0000313" key="1">
    <source>
        <dbReference type="EMBL" id="OQS07676.1"/>
    </source>
</evidence>
<dbReference type="PANTHER" id="PTHR14614">
    <property type="entry name" value="HEPATOCELLULAR CARCINOMA-ASSOCIATED ANTIGEN"/>
    <property type="match status" value="1"/>
</dbReference>
<dbReference type="EMBL" id="JNBS01000178">
    <property type="protein sequence ID" value="OQS07676.1"/>
    <property type="molecule type" value="Genomic_DNA"/>
</dbReference>
<proteinExistence type="predicted"/>
<dbReference type="InterPro" id="IPR019410">
    <property type="entry name" value="Methyltransf_16"/>
</dbReference>
<reference evidence="1 2" key="1">
    <citation type="journal article" date="2014" name="Genome Biol. Evol.">
        <title>The secreted proteins of Achlya hypogyna and Thraustotheca clavata identify the ancestral oomycete secretome and reveal gene acquisitions by horizontal gene transfer.</title>
        <authorList>
            <person name="Misner I."/>
            <person name="Blouin N."/>
            <person name="Leonard G."/>
            <person name="Richards T.A."/>
            <person name="Lane C.E."/>
        </authorList>
    </citation>
    <scope>NUCLEOTIDE SEQUENCE [LARGE SCALE GENOMIC DNA]</scope>
    <source>
        <strain evidence="1 2">ATCC 34112</strain>
    </source>
</reference>
<name>A0A1W0ABM3_9STRA</name>
<dbReference type="SUPFAM" id="SSF53335">
    <property type="entry name" value="S-adenosyl-L-methionine-dependent methyltransferases"/>
    <property type="match status" value="1"/>
</dbReference>
<gene>
    <name evidence="1" type="ORF">THRCLA_00335</name>
</gene>
<dbReference type="Gene3D" id="3.40.50.150">
    <property type="entry name" value="Vaccinia Virus protein VP39"/>
    <property type="match status" value="1"/>
</dbReference>
<evidence type="ECO:0000313" key="2">
    <source>
        <dbReference type="Proteomes" id="UP000243217"/>
    </source>
</evidence>
<dbReference type="OrthoDB" id="413520at2759"/>